<dbReference type="Pfam" id="PF09077">
    <property type="entry name" value="Phage-MuB_C"/>
    <property type="match status" value="1"/>
</dbReference>
<evidence type="ECO:0000313" key="5">
    <source>
        <dbReference type="Proteomes" id="UP000596351"/>
    </source>
</evidence>
<evidence type="ECO:0000256" key="1">
    <source>
        <dbReference type="SAM" id="MobiDB-lite"/>
    </source>
</evidence>
<sequence length="417" mass="46078">MSSAMMNSRRVLPTRSPVFRATARSFHSRLGIGREVLRPAATAEPKNSAYGSHQKKAAGVMPRPTNRPEGHTQGTTVMNDMMGASPNSRWHEPEPSQRFLAKHSPEEVAVWRDLRSRVVDIAAKSGWTKSETGRRMGIKESTFSQWISGTLEGILENTNTPVMRWLDGLEDSAGIVSVLPQSPGFLMTYAAAEIHRTLTLAQTLPGFVTVTLDAGRGKTVACEEFARDKPTVHMVTLHEKASTVTGAINMLARQMGVRVFNQGEVVEIVGEKLKRSGNSLLIVDEAQHADRRAVNQFRHFSDRYKTGVALVGNADIRRRINQEGPNAASRDQIVSRIDKNLKRDPGKAEDVRTFIEAWGVTDASCVRFLTGLGMKGGALRQIDRTIKIACLAAKRPPGELEKKHIEAAWRNRDVEDV</sequence>
<evidence type="ECO:0000259" key="2">
    <source>
        <dbReference type="Pfam" id="PF09077"/>
    </source>
</evidence>
<dbReference type="InterPro" id="IPR010982">
    <property type="entry name" value="Lambda_DNA-bd_dom_sf"/>
</dbReference>
<feature type="domain" description="B transposition protein C-terminal" evidence="2">
    <location>
        <begin position="335"/>
        <end position="410"/>
    </location>
</feature>
<dbReference type="Gene3D" id="1.10.260.40">
    <property type="entry name" value="lambda repressor-like DNA-binding domains"/>
    <property type="match status" value="1"/>
</dbReference>
<dbReference type="Proteomes" id="UP000596351">
    <property type="component" value="Chromosome"/>
</dbReference>
<dbReference type="SUPFAM" id="SSF52540">
    <property type="entry name" value="P-loop containing nucleoside triphosphate hydrolases"/>
    <property type="match status" value="1"/>
</dbReference>
<dbReference type="EMBL" id="CP032405">
    <property type="protein sequence ID" value="QRF53544.1"/>
    <property type="molecule type" value="Genomic_DNA"/>
</dbReference>
<protein>
    <submittedName>
        <fullName evidence="4">DNA transposition protein</fullName>
    </submittedName>
</protein>
<dbReference type="InterPro" id="IPR049945">
    <property type="entry name" value="AAA_22"/>
</dbReference>
<gene>
    <name evidence="4" type="ORF">D4A92_19865</name>
</gene>
<accession>A0ABX7EZH5</accession>
<feature type="domain" description="ORC1/DEAH AAA+ ATPase" evidence="3">
    <location>
        <begin position="205"/>
        <end position="319"/>
    </location>
</feature>
<evidence type="ECO:0000259" key="3">
    <source>
        <dbReference type="Pfam" id="PF13401"/>
    </source>
</evidence>
<proteinExistence type="predicted"/>
<dbReference type="Pfam" id="PF13401">
    <property type="entry name" value="AAA_22"/>
    <property type="match status" value="1"/>
</dbReference>
<keyword evidence="5" id="KW-1185">Reference proteome</keyword>
<organism evidence="4 5">
    <name type="scientific">Rhizobium rosettiformans</name>
    <dbReference type="NCBI Taxonomy" id="1368430"/>
    <lineage>
        <taxon>Bacteria</taxon>
        <taxon>Pseudomonadati</taxon>
        <taxon>Pseudomonadota</taxon>
        <taxon>Alphaproteobacteria</taxon>
        <taxon>Hyphomicrobiales</taxon>
        <taxon>Rhizobiaceae</taxon>
        <taxon>Rhizobium/Agrobacterium group</taxon>
        <taxon>Rhizobium</taxon>
    </lineage>
</organism>
<dbReference type="InterPro" id="IPR036733">
    <property type="entry name" value="B_transposit_C_sf"/>
</dbReference>
<name>A0ABX7EZH5_9HYPH</name>
<dbReference type="InterPro" id="IPR009084">
    <property type="entry name" value="B_transpositn_C"/>
</dbReference>
<dbReference type="SUPFAM" id="SSF47681">
    <property type="entry name" value="C-terminal domain of B transposition protein"/>
    <property type="match status" value="1"/>
</dbReference>
<feature type="region of interest" description="Disordered" evidence="1">
    <location>
        <begin position="43"/>
        <end position="74"/>
    </location>
</feature>
<evidence type="ECO:0000313" key="4">
    <source>
        <dbReference type="EMBL" id="QRF53544.1"/>
    </source>
</evidence>
<dbReference type="Gene3D" id="1.10.1180.10">
    <property type="entry name" value="B transposition protein, C-terminal domain"/>
    <property type="match status" value="1"/>
</dbReference>
<dbReference type="InterPro" id="IPR027417">
    <property type="entry name" value="P-loop_NTPase"/>
</dbReference>
<reference evidence="4 5" key="1">
    <citation type="submission" date="2018-09" db="EMBL/GenBank/DDBJ databases">
        <title>Rhizobium sp. MAE2-X.</title>
        <authorList>
            <person name="Lee Y."/>
            <person name="Jeon C.O."/>
        </authorList>
    </citation>
    <scope>NUCLEOTIDE SEQUENCE [LARGE SCALE GENOMIC DNA]</scope>
    <source>
        <strain evidence="4 5">MAE2-X</strain>
    </source>
</reference>